<proteinExistence type="predicted"/>
<gene>
    <name evidence="1" type="ORF">GCM10025867_08530</name>
</gene>
<dbReference type="RefSeq" id="WP_286345570.1">
    <property type="nucleotide sequence ID" value="NZ_AP027732.1"/>
</dbReference>
<dbReference type="Proteomes" id="UP001321486">
    <property type="component" value="Chromosome"/>
</dbReference>
<evidence type="ECO:0000313" key="1">
    <source>
        <dbReference type="EMBL" id="BDZ48612.1"/>
    </source>
</evidence>
<protein>
    <submittedName>
        <fullName evidence="1">Uncharacterized protein</fullName>
    </submittedName>
</protein>
<organism evidence="1 2">
    <name type="scientific">Frondihabitans sucicola</name>
    <dbReference type="NCBI Taxonomy" id="1268041"/>
    <lineage>
        <taxon>Bacteria</taxon>
        <taxon>Bacillati</taxon>
        <taxon>Actinomycetota</taxon>
        <taxon>Actinomycetes</taxon>
        <taxon>Micrococcales</taxon>
        <taxon>Microbacteriaceae</taxon>
        <taxon>Frondihabitans</taxon>
    </lineage>
</organism>
<accession>A0ABM8GJN1</accession>
<sequence length="289" mass="31894">MTTRYRTLPQVKFKEFRDLERRRVEASDTVWALLVGSRLAVQTLAAIPDQRSLLADEFPNLAHVQRMNQRLDRTARLIVESEGTACTMAMNFTFGLHEDFVRSCLRLLVSLGKATNGDAATNSDKMHEVFSERTGHVADPDSLALFHLTRKVRNAFTHAAGLVRQDLVDHYATLSSTAQATWSELTSEEFRIPRVGEPAAFGVSGLIGALAVQKRLAYDVNLGLQLAVPRDAWADMAVNEYFAESGKSVKDPSARRSVIGYLRGGFGALNLSAAEIQAGIERKKKSGML</sequence>
<evidence type="ECO:0000313" key="2">
    <source>
        <dbReference type="Proteomes" id="UP001321486"/>
    </source>
</evidence>
<dbReference type="EMBL" id="AP027732">
    <property type="protein sequence ID" value="BDZ48612.1"/>
    <property type="molecule type" value="Genomic_DNA"/>
</dbReference>
<name>A0ABM8GJN1_9MICO</name>
<reference evidence="2" key="1">
    <citation type="journal article" date="2019" name="Int. J. Syst. Evol. Microbiol.">
        <title>The Global Catalogue of Microorganisms (GCM) 10K type strain sequencing project: providing services to taxonomists for standard genome sequencing and annotation.</title>
        <authorList>
            <consortium name="The Broad Institute Genomics Platform"/>
            <consortium name="The Broad Institute Genome Sequencing Center for Infectious Disease"/>
            <person name="Wu L."/>
            <person name="Ma J."/>
        </authorList>
    </citation>
    <scope>NUCLEOTIDE SEQUENCE [LARGE SCALE GENOMIC DNA]</scope>
    <source>
        <strain evidence="2">NBRC 108728</strain>
    </source>
</reference>
<keyword evidence="2" id="KW-1185">Reference proteome</keyword>